<dbReference type="OrthoDB" id="3512640at2759"/>
<evidence type="ECO:0000256" key="4">
    <source>
        <dbReference type="RuleBase" id="RU362118"/>
    </source>
</evidence>
<sequence length="397" mass="43548">MPWTKLSGTDLIHGDREAVHGAAEVAPSISVSTTFRATPIEPGAGPIDLSNVDLRNPEKHVYSRYTQPVSTRAELILSKINHGNAITYASGLAAVYAALVHYQPKRVAMTDGYHGCHASLETYRKASANVVEAIDIDDEFKPGDLCWLETPMNPTGEARDIQYYADKIHAVGGKLVVDATFGPPPLQYPFDFGADCILHAATKYFGGHSDLLGGVLVVKTSEEWHELWHDRTFLGSMMGSFEAWLLLRSLKTLHLRVPRQSESGTVLAQWLNTIANTPVGQTHDGVPGGIIKQVWHSSLQGISKRGFDPAKQMPGGWNATFAILMRNPEHARTFPFQLKYFVPATSLGGVESLIEHHMQTDAGADPRIIRISVGVEDIEDLKDDIRSALSKYSATEQ</sequence>
<comment type="cofactor">
    <cofactor evidence="1 4">
        <name>pyridoxal 5'-phosphate</name>
        <dbReference type="ChEBI" id="CHEBI:597326"/>
    </cofactor>
</comment>
<organism evidence="5 6">
    <name type="scientific">Fistulina hepatica ATCC 64428</name>
    <dbReference type="NCBI Taxonomy" id="1128425"/>
    <lineage>
        <taxon>Eukaryota</taxon>
        <taxon>Fungi</taxon>
        <taxon>Dikarya</taxon>
        <taxon>Basidiomycota</taxon>
        <taxon>Agaricomycotina</taxon>
        <taxon>Agaricomycetes</taxon>
        <taxon>Agaricomycetidae</taxon>
        <taxon>Agaricales</taxon>
        <taxon>Fistulinaceae</taxon>
        <taxon>Fistulina</taxon>
    </lineage>
</organism>
<dbReference type="AlphaFoldDB" id="A0A0D7A6I3"/>
<dbReference type="PIRSF" id="PIRSF001434">
    <property type="entry name" value="CGS"/>
    <property type="match status" value="1"/>
</dbReference>
<dbReference type="Pfam" id="PF01053">
    <property type="entry name" value="Cys_Met_Meta_PP"/>
    <property type="match status" value="1"/>
</dbReference>
<dbReference type="InterPro" id="IPR015422">
    <property type="entry name" value="PyrdxlP-dep_Trfase_small"/>
</dbReference>
<dbReference type="InterPro" id="IPR015421">
    <property type="entry name" value="PyrdxlP-dep_Trfase_major"/>
</dbReference>
<gene>
    <name evidence="5" type="ORF">FISHEDRAFT_46937</name>
</gene>
<dbReference type="InterPro" id="IPR000277">
    <property type="entry name" value="Cys/Met-Metab_PyrdxlP-dep_enz"/>
</dbReference>
<dbReference type="Gene3D" id="3.40.640.10">
    <property type="entry name" value="Type I PLP-dependent aspartate aminotransferase-like (Major domain)"/>
    <property type="match status" value="1"/>
</dbReference>
<evidence type="ECO:0000256" key="2">
    <source>
        <dbReference type="ARBA" id="ARBA00022898"/>
    </source>
</evidence>
<name>A0A0D7A6I3_9AGAR</name>
<dbReference type="GO" id="GO:0005737">
    <property type="term" value="C:cytoplasm"/>
    <property type="evidence" value="ECO:0007669"/>
    <property type="project" value="TreeGrafter"/>
</dbReference>
<accession>A0A0D7A6I3</accession>
<dbReference type="GO" id="GO:0016846">
    <property type="term" value="F:carbon-sulfur lyase activity"/>
    <property type="evidence" value="ECO:0007669"/>
    <property type="project" value="TreeGrafter"/>
</dbReference>
<protein>
    <submittedName>
        <fullName evidence="5">Cystathionine gamma-synthase</fullName>
    </submittedName>
</protein>
<keyword evidence="2 3" id="KW-0663">Pyridoxal phosphate</keyword>
<dbReference type="Proteomes" id="UP000054144">
    <property type="component" value="Unassembled WGS sequence"/>
</dbReference>
<evidence type="ECO:0000313" key="6">
    <source>
        <dbReference type="Proteomes" id="UP000054144"/>
    </source>
</evidence>
<dbReference type="GO" id="GO:0019346">
    <property type="term" value="P:transsulfuration"/>
    <property type="evidence" value="ECO:0007669"/>
    <property type="project" value="InterPro"/>
</dbReference>
<dbReference type="EMBL" id="KN882026">
    <property type="protein sequence ID" value="KIY46637.1"/>
    <property type="molecule type" value="Genomic_DNA"/>
</dbReference>
<dbReference type="GO" id="GO:0030170">
    <property type="term" value="F:pyridoxal phosphate binding"/>
    <property type="evidence" value="ECO:0007669"/>
    <property type="project" value="InterPro"/>
</dbReference>
<evidence type="ECO:0000256" key="3">
    <source>
        <dbReference type="PIRSR" id="PIRSR001434-2"/>
    </source>
</evidence>
<proteinExistence type="inferred from homology"/>
<dbReference type="Gene3D" id="3.90.1150.10">
    <property type="entry name" value="Aspartate Aminotransferase, domain 1"/>
    <property type="match status" value="1"/>
</dbReference>
<dbReference type="InterPro" id="IPR015424">
    <property type="entry name" value="PyrdxlP-dep_Trfase"/>
</dbReference>
<evidence type="ECO:0000256" key="1">
    <source>
        <dbReference type="ARBA" id="ARBA00001933"/>
    </source>
</evidence>
<comment type="similarity">
    <text evidence="4">Belongs to the trans-sulfuration enzymes family.</text>
</comment>
<dbReference type="PANTHER" id="PTHR11808">
    <property type="entry name" value="TRANS-SULFURATION ENZYME FAMILY MEMBER"/>
    <property type="match status" value="1"/>
</dbReference>
<dbReference type="PANTHER" id="PTHR11808:SF35">
    <property type="entry name" value="CYSTATHIONINE GAMMA-SYNTHASE (AFU_ORTHOLOGUE AFUA_7G01590)"/>
    <property type="match status" value="1"/>
</dbReference>
<evidence type="ECO:0000313" key="5">
    <source>
        <dbReference type="EMBL" id="KIY46637.1"/>
    </source>
</evidence>
<reference evidence="5 6" key="1">
    <citation type="journal article" date="2015" name="Fungal Genet. Biol.">
        <title>Evolution of novel wood decay mechanisms in Agaricales revealed by the genome sequences of Fistulina hepatica and Cylindrobasidium torrendii.</title>
        <authorList>
            <person name="Floudas D."/>
            <person name="Held B.W."/>
            <person name="Riley R."/>
            <person name="Nagy L.G."/>
            <person name="Koehler G."/>
            <person name="Ransdell A.S."/>
            <person name="Younus H."/>
            <person name="Chow J."/>
            <person name="Chiniquy J."/>
            <person name="Lipzen A."/>
            <person name="Tritt A."/>
            <person name="Sun H."/>
            <person name="Haridas S."/>
            <person name="LaButti K."/>
            <person name="Ohm R.A."/>
            <person name="Kues U."/>
            <person name="Blanchette R.A."/>
            <person name="Grigoriev I.V."/>
            <person name="Minto R.E."/>
            <person name="Hibbett D.S."/>
        </authorList>
    </citation>
    <scope>NUCLEOTIDE SEQUENCE [LARGE SCALE GENOMIC DNA]</scope>
    <source>
        <strain evidence="5 6">ATCC 64428</strain>
    </source>
</reference>
<keyword evidence="6" id="KW-1185">Reference proteome</keyword>
<dbReference type="SUPFAM" id="SSF53383">
    <property type="entry name" value="PLP-dependent transferases"/>
    <property type="match status" value="1"/>
</dbReference>
<feature type="modified residue" description="N6-(pyridoxal phosphate)lysine" evidence="3">
    <location>
        <position position="203"/>
    </location>
</feature>